<evidence type="ECO:0000313" key="2">
    <source>
        <dbReference type="Proteomes" id="UP000263900"/>
    </source>
</evidence>
<dbReference type="OrthoDB" id="672926at2"/>
<name>A0A3B7MU26_9BACT</name>
<proteinExistence type="predicted"/>
<keyword evidence="2" id="KW-1185">Reference proteome</keyword>
<dbReference type="EMBL" id="CP032157">
    <property type="protein sequence ID" value="AXY76496.1"/>
    <property type="molecule type" value="Genomic_DNA"/>
</dbReference>
<accession>A0A3B7MU26</accession>
<sequence>MQTCNKLKQNHNQLLRLTREQQLEPGAVLTYFFECYHLKDLRELLWDWLLTALGSDNATYAKGRERSNLIFLYEKLESLLEAAYLMHQHQPSKKRKRKKKG</sequence>
<dbReference type="Proteomes" id="UP000263900">
    <property type="component" value="Chromosome"/>
</dbReference>
<dbReference type="AlphaFoldDB" id="A0A3B7MU26"/>
<organism evidence="1 2">
    <name type="scientific">Paraflavitalea soli</name>
    <dbReference type="NCBI Taxonomy" id="2315862"/>
    <lineage>
        <taxon>Bacteria</taxon>
        <taxon>Pseudomonadati</taxon>
        <taxon>Bacteroidota</taxon>
        <taxon>Chitinophagia</taxon>
        <taxon>Chitinophagales</taxon>
        <taxon>Chitinophagaceae</taxon>
        <taxon>Paraflavitalea</taxon>
    </lineage>
</organism>
<protein>
    <submittedName>
        <fullName evidence="1">Uncharacterized protein</fullName>
    </submittedName>
</protein>
<dbReference type="KEGG" id="pseg:D3H65_21940"/>
<reference evidence="1 2" key="1">
    <citation type="submission" date="2018-09" db="EMBL/GenBank/DDBJ databases">
        <title>Genome sequencing of strain 6GH32-13.</title>
        <authorList>
            <person name="Weon H.-Y."/>
            <person name="Heo J."/>
            <person name="Kwon S.-W."/>
        </authorList>
    </citation>
    <scope>NUCLEOTIDE SEQUENCE [LARGE SCALE GENOMIC DNA]</scope>
    <source>
        <strain evidence="1 2">5GH32-13</strain>
    </source>
</reference>
<evidence type="ECO:0000313" key="1">
    <source>
        <dbReference type="EMBL" id="AXY76496.1"/>
    </source>
</evidence>
<dbReference type="RefSeq" id="WP_119052373.1">
    <property type="nucleotide sequence ID" value="NZ_CP032157.1"/>
</dbReference>
<gene>
    <name evidence="1" type="ORF">D3H65_21940</name>
</gene>